<dbReference type="Gene3D" id="3.30.300.30">
    <property type="match status" value="1"/>
</dbReference>
<organism evidence="2">
    <name type="scientific">Desulfomonile tiedjei</name>
    <dbReference type="NCBI Taxonomy" id="2358"/>
    <lineage>
        <taxon>Bacteria</taxon>
        <taxon>Pseudomonadati</taxon>
        <taxon>Thermodesulfobacteriota</taxon>
        <taxon>Desulfomonilia</taxon>
        <taxon>Desulfomonilales</taxon>
        <taxon>Desulfomonilaceae</taxon>
        <taxon>Desulfomonile</taxon>
    </lineage>
</organism>
<dbReference type="Pfam" id="PF14535">
    <property type="entry name" value="AMP-binding_C_2"/>
    <property type="match status" value="1"/>
</dbReference>
<dbReference type="PANTHER" id="PTHR43845">
    <property type="entry name" value="BLR5969 PROTEIN"/>
    <property type="match status" value="1"/>
</dbReference>
<reference evidence="2" key="1">
    <citation type="journal article" date="2020" name="mSystems">
        <title>Genome- and Community-Level Interaction Insights into Carbon Utilization and Element Cycling Functions of Hydrothermarchaeota in Hydrothermal Sediment.</title>
        <authorList>
            <person name="Zhou Z."/>
            <person name="Liu Y."/>
            <person name="Xu W."/>
            <person name="Pan J."/>
            <person name="Luo Z.H."/>
            <person name="Li M."/>
        </authorList>
    </citation>
    <scope>NUCLEOTIDE SEQUENCE [LARGE SCALE GENOMIC DNA]</scope>
    <source>
        <strain evidence="2">SpSt-769</strain>
    </source>
</reference>
<proteinExistence type="predicted"/>
<feature type="domain" description="AMP-dependent ligase C-terminal" evidence="1">
    <location>
        <begin position="349"/>
        <end position="441"/>
    </location>
</feature>
<evidence type="ECO:0000313" key="2">
    <source>
        <dbReference type="EMBL" id="HGH62305.1"/>
    </source>
</evidence>
<dbReference type="AlphaFoldDB" id="A0A7C4EUF5"/>
<name>A0A7C4EUF5_9BACT</name>
<dbReference type="SUPFAM" id="SSF56801">
    <property type="entry name" value="Acetyl-CoA synthetase-like"/>
    <property type="match status" value="1"/>
</dbReference>
<dbReference type="PANTHER" id="PTHR43845:SF1">
    <property type="entry name" value="BLR5969 PROTEIN"/>
    <property type="match status" value="1"/>
</dbReference>
<dbReference type="InterPro" id="IPR042099">
    <property type="entry name" value="ANL_N_sf"/>
</dbReference>
<dbReference type="InterPro" id="IPR028154">
    <property type="entry name" value="AMP-dep_Lig_C"/>
</dbReference>
<accession>A0A7C4EUF5</accession>
<dbReference type="Gene3D" id="3.40.50.12780">
    <property type="entry name" value="N-terminal domain of ligase-like"/>
    <property type="match status" value="1"/>
</dbReference>
<comment type="caution">
    <text evidence="2">The sequence shown here is derived from an EMBL/GenBank/DDBJ whole genome shotgun (WGS) entry which is preliminary data.</text>
</comment>
<dbReference type="EMBL" id="DTGT01000444">
    <property type="protein sequence ID" value="HGH62305.1"/>
    <property type="molecule type" value="Genomic_DNA"/>
</dbReference>
<dbReference type="InterPro" id="IPR045851">
    <property type="entry name" value="AMP-bd_C_sf"/>
</dbReference>
<sequence length="447" mass="50611">MSDSAYWNPYLETLPREKLEQLQLKKFRRIFTWAYEHSRFHRALYDSVGIRPEDVNTFEDIRRIPKVEKSMMRSVQGKEPYPYGDALCVPLEEVTEFRQTSGTTGRPVYQPDTWQDWEWWSECWATLLWAQGYRPIDRVFLPFGYNIFVAFWAGHYASEKIGCETIPGGVLDTKSRILKMQELRATAMMATPTYVLGMADTAIRSLGIDPSRDLSIKKITCAGEPGAVIPATKKRIEEAWGAKVFDHAGATEIGAWGFECADQPGALHINEAMFLAEFEDPDTGEPVTEAGRYGRLVITALDRIAQPCIRFDSKDLVQLSDEKCSCGRTYRLLTGGVVGRADDITKVKGVLLAPAAIEDVVRSIEGLSDEYEVIVDKKGDVDTITLKVELLEGASEAPSSLIERLHTELRVKTNLGYKIETYPYGSLPRYEVKARRFKDLRRQRSQP</sequence>
<gene>
    <name evidence="2" type="ORF">ENV54_13545</name>
</gene>
<evidence type="ECO:0000259" key="1">
    <source>
        <dbReference type="Pfam" id="PF14535"/>
    </source>
</evidence>
<protein>
    <submittedName>
        <fullName evidence="2">Phenylacetate--CoA ligase family protein</fullName>
    </submittedName>
</protein>
<dbReference type="GO" id="GO:0016874">
    <property type="term" value="F:ligase activity"/>
    <property type="evidence" value="ECO:0007669"/>
    <property type="project" value="UniProtKB-KW"/>
</dbReference>
<keyword evidence="2" id="KW-0436">Ligase</keyword>